<dbReference type="PANTHER" id="PTHR48081:SF8">
    <property type="entry name" value="ALPHA_BETA HYDROLASE FOLD-3 DOMAIN-CONTAINING PROTEIN-RELATED"/>
    <property type="match status" value="1"/>
</dbReference>
<dbReference type="InterPro" id="IPR050300">
    <property type="entry name" value="GDXG_lipolytic_enzyme"/>
</dbReference>
<reference evidence="5 6" key="1">
    <citation type="submission" date="2022-10" db="EMBL/GenBank/DDBJ databases">
        <title>Luteolibacter flavescens strain MCCC 1K03193, whole genome shotgun sequencing project.</title>
        <authorList>
            <person name="Zhao G."/>
            <person name="Shen L."/>
        </authorList>
    </citation>
    <scope>NUCLEOTIDE SEQUENCE [LARGE SCALE GENOMIC DNA]</scope>
    <source>
        <strain evidence="5 6">MCCC 1K03193</strain>
    </source>
</reference>
<dbReference type="EMBL" id="JAPDDS010000008">
    <property type="protein sequence ID" value="MCW1886050.1"/>
    <property type="molecule type" value="Genomic_DNA"/>
</dbReference>
<name>A0ABT3FR43_9BACT</name>
<dbReference type="SUPFAM" id="SSF53474">
    <property type="entry name" value="alpha/beta-Hydrolases"/>
    <property type="match status" value="1"/>
</dbReference>
<feature type="region of interest" description="Disordered" evidence="2">
    <location>
        <begin position="52"/>
        <end position="75"/>
    </location>
</feature>
<evidence type="ECO:0000313" key="6">
    <source>
        <dbReference type="Proteomes" id="UP001207930"/>
    </source>
</evidence>
<keyword evidence="6" id="KW-1185">Reference proteome</keyword>
<dbReference type="Gene3D" id="3.40.50.1820">
    <property type="entry name" value="alpha/beta hydrolase"/>
    <property type="match status" value="1"/>
</dbReference>
<keyword evidence="3" id="KW-0732">Signal</keyword>
<dbReference type="InterPro" id="IPR029058">
    <property type="entry name" value="AB_hydrolase_fold"/>
</dbReference>
<evidence type="ECO:0000256" key="3">
    <source>
        <dbReference type="SAM" id="SignalP"/>
    </source>
</evidence>
<evidence type="ECO:0000313" key="5">
    <source>
        <dbReference type="EMBL" id="MCW1886050.1"/>
    </source>
</evidence>
<proteinExistence type="predicted"/>
<accession>A0ABT3FR43</accession>
<dbReference type="PANTHER" id="PTHR48081">
    <property type="entry name" value="AB HYDROLASE SUPERFAMILY PROTEIN C4A8.06C"/>
    <property type="match status" value="1"/>
</dbReference>
<gene>
    <name evidence="5" type="ORF">OKA04_15030</name>
</gene>
<evidence type="ECO:0000256" key="2">
    <source>
        <dbReference type="SAM" id="MobiDB-lite"/>
    </source>
</evidence>
<dbReference type="GO" id="GO:0016787">
    <property type="term" value="F:hydrolase activity"/>
    <property type="evidence" value="ECO:0007669"/>
    <property type="project" value="UniProtKB-KW"/>
</dbReference>
<evidence type="ECO:0000256" key="1">
    <source>
        <dbReference type="ARBA" id="ARBA00022801"/>
    </source>
</evidence>
<dbReference type="Pfam" id="PF07859">
    <property type="entry name" value="Abhydrolase_3"/>
    <property type="match status" value="1"/>
</dbReference>
<dbReference type="InterPro" id="IPR013094">
    <property type="entry name" value="AB_hydrolase_3"/>
</dbReference>
<keyword evidence="1 5" id="KW-0378">Hydrolase</keyword>
<sequence>MKTTRQTLMFTAFAPAVAATLALSSAAMAQEDHQQPVPDSSSAAKKLEREGAIVEAPVGPDGSTKKSNVTEASKPDAQMQAVLDELDALGGKPVTQLKPEDARDQPTPADAVKKVMDKLDKKGPQEVFKVEDIDIKLSGHDLKGRVYQPEGPGPFPVILYIHGGGWVLADLDTYDSTPRALSNATQALVISTDYRHAPEHKFPAAHEDVYGAYQWVLANAGQWGGDTKRTAVVGESAGGNMAVSLAMMAQAQGAQMPVHQVLVYPVATTSMSSDSYRQYPGAKPLNAPMMKWFFEQTLANKEDWDNHQINLLSAKTLKGLPSTTIITAEIDPLRSDGEALAKKLEQDGVSVAHRNYDGVTHEFFGMGAVVDKANAAVSFAAENLKQAFAGKPADKEEVGATSDTKPAE</sequence>
<dbReference type="RefSeq" id="WP_264502005.1">
    <property type="nucleotide sequence ID" value="NZ_JAPDDS010000008.1"/>
</dbReference>
<feature type="signal peptide" evidence="3">
    <location>
        <begin position="1"/>
        <end position="29"/>
    </location>
</feature>
<dbReference type="Proteomes" id="UP001207930">
    <property type="component" value="Unassembled WGS sequence"/>
</dbReference>
<comment type="caution">
    <text evidence="5">The sequence shown here is derived from an EMBL/GenBank/DDBJ whole genome shotgun (WGS) entry which is preliminary data.</text>
</comment>
<feature type="domain" description="Alpha/beta hydrolase fold-3" evidence="4">
    <location>
        <begin position="158"/>
        <end position="364"/>
    </location>
</feature>
<evidence type="ECO:0000259" key="4">
    <source>
        <dbReference type="Pfam" id="PF07859"/>
    </source>
</evidence>
<protein>
    <submittedName>
        <fullName evidence="5">Alpha/beta hydrolase</fullName>
    </submittedName>
</protein>
<feature type="chain" id="PRO_5047372296" evidence="3">
    <location>
        <begin position="30"/>
        <end position="408"/>
    </location>
</feature>
<organism evidence="5 6">
    <name type="scientific">Luteolibacter flavescens</name>
    <dbReference type="NCBI Taxonomy" id="1859460"/>
    <lineage>
        <taxon>Bacteria</taxon>
        <taxon>Pseudomonadati</taxon>
        <taxon>Verrucomicrobiota</taxon>
        <taxon>Verrucomicrobiia</taxon>
        <taxon>Verrucomicrobiales</taxon>
        <taxon>Verrucomicrobiaceae</taxon>
        <taxon>Luteolibacter</taxon>
    </lineage>
</organism>